<feature type="chain" id="PRO_5042143991" description="Sulfotransferase domain-containing protein" evidence="1">
    <location>
        <begin position="21"/>
        <end position="297"/>
    </location>
</feature>
<evidence type="ECO:0000313" key="2">
    <source>
        <dbReference type="Proteomes" id="UP000035681"/>
    </source>
</evidence>
<keyword evidence="1" id="KW-0732">Signal</keyword>
<organism evidence="2 3">
    <name type="scientific">Strongyloides stercoralis</name>
    <name type="common">Threadworm</name>
    <dbReference type="NCBI Taxonomy" id="6248"/>
    <lineage>
        <taxon>Eukaryota</taxon>
        <taxon>Metazoa</taxon>
        <taxon>Ecdysozoa</taxon>
        <taxon>Nematoda</taxon>
        <taxon>Chromadorea</taxon>
        <taxon>Rhabditida</taxon>
        <taxon>Tylenchina</taxon>
        <taxon>Panagrolaimomorpha</taxon>
        <taxon>Strongyloidoidea</taxon>
        <taxon>Strongyloididae</taxon>
        <taxon>Strongyloides</taxon>
    </lineage>
</organism>
<dbReference type="Proteomes" id="UP000035681">
    <property type="component" value="Unplaced"/>
</dbReference>
<name>A0AAF5DJ67_STRER</name>
<accession>A0AAF5DJ67</accession>
<keyword evidence="2" id="KW-1185">Reference proteome</keyword>
<evidence type="ECO:0008006" key="4">
    <source>
        <dbReference type="Google" id="ProtNLM"/>
    </source>
</evidence>
<feature type="signal peptide" evidence="1">
    <location>
        <begin position="1"/>
        <end position="20"/>
    </location>
</feature>
<sequence>MRTIKFYFFIFLFAIKIFSSLELQYFCIQQNRNPPCVIFTALHESFFTEEIFKLLNSVEKILFKSYTKFSRVDPRYYFPLNSILKTVIGQDKMRHVCAKLKIPYAYPTYVQFYVKTEMLKNLFGPYSKASDSFFQKVGSLFLPGDYANLMALYRRSQLDSKYIVIMNYYIENHVDQHTIQLICKFYGLKYKKPTYIRLYISRNFAKSMNNQKENTSGSRRRFQTVCGVQRIKNICFLYTNPAENGFHSVIFKSLKSVERMVFNLYLKLAVKNVKYLIPLNAILKYSLNQEQVVSNRI</sequence>
<dbReference type="AlphaFoldDB" id="A0AAF5DJ67"/>
<proteinExistence type="predicted"/>
<evidence type="ECO:0000256" key="1">
    <source>
        <dbReference type="SAM" id="SignalP"/>
    </source>
</evidence>
<protein>
    <recommendedName>
        <fullName evidence="4">Sulfotransferase domain-containing protein</fullName>
    </recommendedName>
</protein>
<dbReference type="WBParaSite" id="TCONS_00012563.p1">
    <property type="protein sequence ID" value="TCONS_00012563.p1"/>
    <property type="gene ID" value="XLOC_008222"/>
</dbReference>
<reference evidence="3" key="1">
    <citation type="submission" date="2024-02" db="UniProtKB">
        <authorList>
            <consortium name="WormBaseParasite"/>
        </authorList>
    </citation>
    <scope>IDENTIFICATION</scope>
</reference>
<evidence type="ECO:0000313" key="3">
    <source>
        <dbReference type="WBParaSite" id="TCONS_00012563.p1"/>
    </source>
</evidence>